<feature type="region of interest" description="Disordered" evidence="6">
    <location>
        <begin position="623"/>
        <end position="642"/>
    </location>
</feature>
<evidence type="ECO:0000256" key="1">
    <source>
        <dbReference type="ARBA" id="ARBA00004123"/>
    </source>
</evidence>
<feature type="compositionally biased region" description="Basic and acidic residues" evidence="6">
    <location>
        <begin position="624"/>
        <end position="642"/>
    </location>
</feature>
<keyword evidence="2" id="KW-0805">Transcription regulation</keyword>
<dbReference type="Pfam" id="PF02365">
    <property type="entry name" value="NAM"/>
    <property type="match status" value="1"/>
</dbReference>
<dbReference type="PROSITE" id="PS51005">
    <property type="entry name" value="NAC"/>
    <property type="match status" value="1"/>
</dbReference>
<dbReference type="EMBL" id="NMUH01009141">
    <property type="protein sequence ID" value="MQM19716.1"/>
    <property type="molecule type" value="Genomic_DNA"/>
</dbReference>
<keyword evidence="3" id="KW-0238">DNA-binding</keyword>
<keyword evidence="5" id="KW-0539">Nucleus</keyword>
<dbReference type="PANTHER" id="PTHR31744:SF235">
    <property type="entry name" value="NAC DOMAIN-CONTAINING PROTEIN"/>
    <property type="match status" value="1"/>
</dbReference>
<feature type="domain" description="NAC" evidence="8">
    <location>
        <begin position="169"/>
        <end position="318"/>
    </location>
</feature>
<keyword evidence="7" id="KW-0472">Membrane</keyword>
<evidence type="ECO:0000256" key="4">
    <source>
        <dbReference type="ARBA" id="ARBA00023163"/>
    </source>
</evidence>
<dbReference type="OrthoDB" id="1912886at2759"/>
<keyword evidence="7" id="KW-1133">Transmembrane helix</keyword>
<evidence type="ECO:0000256" key="3">
    <source>
        <dbReference type="ARBA" id="ARBA00023125"/>
    </source>
</evidence>
<dbReference type="GO" id="GO:0003677">
    <property type="term" value="F:DNA binding"/>
    <property type="evidence" value="ECO:0007669"/>
    <property type="project" value="UniProtKB-KW"/>
</dbReference>
<dbReference type="PANTHER" id="PTHR31744">
    <property type="entry name" value="PROTEIN CUP-SHAPED COTYLEDON 2-RELATED"/>
    <property type="match status" value="1"/>
</dbReference>
<feature type="transmembrane region" description="Helical" evidence="7">
    <location>
        <begin position="699"/>
        <end position="722"/>
    </location>
</feature>
<comment type="subcellular location">
    <subcellularLocation>
        <location evidence="1">Nucleus</location>
    </subcellularLocation>
</comment>
<dbReference type="InterPro" id="IPR003441">
    <property type="entry name" value="NAC-dom"/>
</dbReference>
<sequence length="737" mass="82109">MTSCNSRFVSPFGRLRLLGGLPRAGGGLRRSFPCLPLLLLLHFSIAFPRRDEIGFGAPWSCLLIGIVLLILLLLLLLLLLLACGGRGFARALGVCDRERAASGFAISVLFDPLCSSSLVFNPNLITEFWSGLVEFPDALIFGGTQLLAETELRPGTVGVSMEAIIGLSLPPGFGFHPTDVELISHYLKRKILGHKVDFEVIQEVDIYKHEPWDLPAKCQVPSRDCQWHFFTSRDRKYPNGSRSNRATEAGYWKSTGKDRNVRFNNRTIGTKKTLVFHAGKPPYGKRTDWIMHEYYLNENECKSAPRKDMFVLCRITKRNGLTKEDEKAVSTQVQISPCVSLPSVNGADELQNVSVHLIPKNEACSPVENVDDIEAWCRELYDPNFFGVPLSEPESGDKVEESSLNVRHVLHDKSFPNHIEERNVLTPEEHGFYSVLGHQFNAFELDNNPFELSNIGDIEPLVGVGHPSSLGDVAEVLTKLPASSVGLLADHHRIIHAGIQESIPTLVPNAFGHQDSTVETGIQIRERHGRNLNDTPSHQHRIQLRVHKMESRNPETINQTYVFVSADTHLDSTCEMSQDSVPPITKADPELSRRLINPYKMRAKLQENPTCGNSSSATIILRDSQTRGRISEKKQLDDQSSKSDCKLGSVCASMLSMLRHRKLVEPHNPSKTSRKSHDSGRQACGHLRGVCPLLRKCAAGLNCTFLATCMVGTATLISFFLVRDARRFLCSCHIFTL</sequence>
<reference evidence="9" key="1">
    <citation type="submission" date="2017-07" db="EMBL/GenBank/DDBJ databases">
        <title>Taro Niue Genome Assembly and Annotation.</title>
        <authorList>
            <person name="Atibalentja N."/>
            <person name="Keating K."/>
            <person name="Fields C.J."/>
        </authorList>
    </citation>
    <scope>NUCLEOTIDE SEQUENCE</scope>
    <source>
        <strain evidence="9">Niue_2</strain>
        <tissue evidence="9">Leaf</tissue>
    </source>
</reference>
<name>A0A843XK47_COLES</name>
<proteinExistence type="predicted"/>
<evidence type="ECO:0000313" key="10">
    <source>
        <dbReference type="Proteomes" id="UP000652761"/>
    </source>
</evidence>
<dbReference type="FunFam" id="2.170.150.80:FF:000002">
    <property type="entry name" value="Nac domain-containing protein 86"/>
    <property type="match status" value="1"/>
</dbReference>
<gene>
    <name evidence="9" type="ORF">Taro_052727</name>
</gene>
<accession>A0A843XK47</accession>
<protein>
    <recommendedName>
        <fullName evidence="8">NAC domain-containing protein</fullName>
    </recommendedName>
</protein>
<keyword evidence="7" id="KW-0812">Transmembrane</keyword>
<dbReference type="GO" id="GO:0006355">
    <property type="term" value="P:regulation of DNA-templated transcription"/>
    <property type="evidence" value="ECO:0007669"/>
    <property type="project" value="InterPro"/>
</dbReference>
<organism evidence="9 10">
    <name type="scientific">Colocasia esculenta</name>
    <name type="common">Wild taro</name>
    <name type="synonym">Arum esculentum</name>
    <dbReference type="NCBI Taxonomy" id="4460"/>
    <lineage>
        <taxon>Eukaryota</taxon>
        <taxon>Viridiplantae</taxon>
        <taxon>Streptophyta</taxon>
        <taxon>Embryophyta</taxon>
        <taxon>Tracheophyta</taxon>
        <taxon>Spermatophyta</taxon>
        <taxon>Magnoliopsida</taxon>
        <taxon>Liliopsida</taxon>
        <taxon>Araceae</taxon>
        <taxon>Aroideae</taxon>
        <taxon>Colocasieae</taxon>
        <taxon>Colocasia</taxon>
    </lineage>
</organism>
<keyword evidence="4" id="KW-0804">Transcription</keyword>
<comment type="caution">
    <text evidence="9">The sequence shown here is derived from an EMBL/GenBank/DDBJ whole genome shotgun (WGS) entry which is preliminary data.</text>
</comment>
<keyword evidence="10" id="KW-1185">Reference proteome</keyword>
<dbReference type="InterPro" id="IPR036093">
    <property type="entry name" value="NAC_dom_sf"/>
</dbReference>
<evidence type="ECO:0000256" key="7">
    <source>
        <dbReference type="SAM" id="Phobius"/>
    </source>
</evidence>
<evidence type="ECO:0000259" key="8">
    <source>
        <dbReference type="PROSITE" id="PS51005"/>
    </source>
</evidence>
<evidence type="ECO:0000256" key="6">
    <source>
        <dbReference type="SAM" id="MobiDB-lite"/>
    </source>
</evidence>
<dbReference type="Gene3D" id="2.170.150.80">
    <property type="entry name" value="NAC domain"/>
    <property type="match status" value="1"/>
</dbReference>
<dbReference type="GO" id="GO:0005634">
    <property type="term" value="C:nucleus"/>
    <property type="evidence" value="ECO:0007669"/>
    <property type="project" value="UniProtKB-SubCell"/>
</dbReference>
<feature type="transmembrane region" description="Helical" evidence="7">
    <location>
        <begin position="59"/>
        <end position="82"/>
    </location>
</feature>
<dbReference type="AlphaFoldDB" id="A0A843XK47"/>
<evidence type="ECO:0000256" key="2">
    <source>
        <dbReference type="ARBA" id="ARBA00023015"/>
    </source>
</evidence>
<evidence type="ECO:0000256" key="5">
    <source>
        <dbReference type="ARBA" id="ARBA00023242"/>
    </source>
</evidence>
<dbReference type="Proteomes" id="UP000652761">
    <property type="component" value="Unassembled WGS sequence"/>
</dbReference>
<dbReference type="SUPFAM" id="SSF101941">
    <property type="entry name" value="NAC domain"/>
    <property type="match status" value="1"/>
</dbReference>
<evidence type="ECO:0000313" key="9">
    <source>
        <dbReference type="EMBL" id="MQM19716.1"/>
    </source>
</evidence>